<feature type="compositionally biased region" description="Polar residues" evidence="3">
    <location>
        <begin position="388"/>
        <end position="397"/>
    </location>
</feature>
<dbReference type="WBParaSite" id="ACRNAN_Path_462.g1756.t2">
    <property type="protein sequence ID" value="ACRNAN_Path_462.g1756.t2"/>
    <property type="gene ID" value="ACRNAN_Path_462.g1756"/>
</dbReference>
<keyword evidence="1 2" id="KW-0539">Nucleus</keyword>
<accession>A0A914C7D1</accession>
<reference evidence="6" key="1">
    <citation type="submission" date="2022-11" db="UniProtKB">
        <authorList>
            <consortium name="WormBaseParasite"/>
        </authorList>
    </citation>
    <scope>IDENTIFICATION</scope>
</reference>
<sequence>MSSGSSTTSSSAKSDRVLVRLVIGHHSQHLPNGQLPNGHTHRWTVFVRAPGGMNFTDRSFIDKVTFHLHPSFANPERHVKKPPFEVTETGYGGFPMPIEIRFAGIKKAYIINYDLSLSLDAHSEMKVEQILEVKNPPKNFAEIADKYSKKKKNSDSSTSSLLFQPKLEKNSTSLQKHESATKNSIKPLQIKAKLEPKEPALFESDIHDFPPSVKESEKSPPSIVNGKILPKFSEKINGTTNEQEDIYDQLFGPEHKSAKKHKKDKKENDIDEEENRKEKKKKKDKKKDRESETEKVKHEKKEKKRDKDKNNKHFEKSETSYNEKERKEVKKEKEQRKSGQENEEKIKKIKLEENNFVEKSEKSLQNSTTSEPLPKIPSVKISFKKNNDSMPTSSTRPVYNKPEKPSEAVRKDIKEPSISPPLLPSHPTPSLPSTSSTSSISPPLNILPKNHLLNATSHIFPRAESPLDRRKRAVVEAEDSTRACSMSPSMERKIRKFSTNFVPASSIVTSMVPNGTSSPPKEIKEPNVEQEPGPSNPSIFEHLPMRIEPQISPIHTSAFASPIRESNHVEDEVQNETVTNSIISRVKKLERRLSKLKDPKRMYRCAEMLIEHDPEKISISDDGKLECELHELPLEMINNLLKVCRSNGAD</sequence>
<evidence type="ECO:0000313" key="5">
    <source>
        <dbReference type="Proteomes" id="UP000887540"/>
    </source>
</evidence>
<dbReference type="Gene3D" id="2.60.40.1970">
    <property type="entry name" value="YEATS domain"/>
    <property type="match status" value="1"/>
</dbReference>
<dbReference type="AlphaFoldDB" id="A0A914C7D1"/>
<comment type="subcellular location">
    <subcellularLocation>
        <location evidence="2">Nucleus</location>
    </subcellularLocation>
</comment>
<dbReference type="InterPro" id="IPR038704">
    <property type="entry name" value="YEAST_sf"/>
</dbReference>
<feature type="region of interest" description="Disordered" evidence="3">
    <location>
        <begin position="202"/>
        <end position="448"/>
    </location>
</feature>
<evidence type="ECO:0000256" key="1">
    <source>
        <dbReference type="ARBA" id="ARBA00023242"/>
    </source>
</evidence>
<organism evidence="5 6">
    <name type="scientific">Acrobeloides nanus</name>
    <dbReference type="NCBI Taxonomy" id="290746"/>
    <lineage>
        <taxon>Eukaryota</taxon>
        <taxon>Metazoa</taxon>
        <taxon>Ecdysozoa</taxon>
        <taxon>Nematoda</taxon>
        <taxon>Chromadorea</taxon>
        <taxon>Rhabditida</taxon>
        <taxon>Tylenchina</taxon>
        <taxon>Cephalobomorpha</taxon>
        <taxon>Cephaloboidea</taxon>
        <taxon>Cephalobidae</taxon>
        <taxon>Acrobeloides</taxon>
    </lineage>
</organism>
<evidence type="ECO:0000313" key="6">
    <source>
        <dbReference type="WBParaSite" id="ACRNAN_Path_462.g1756.t2"/>
    </source>
</evidence>
<feature type="compositionally biased region" description="Pro residues" evidence="3">
    <location>
        <begin position="418"/>
        <end position="430"/>
    </location>
</feature>
<dbReference type="Pfam" id="PF03366">
    <property type="entry name" value="YEATS"/>
    <property type="match status" value="1"/>
</dbReference>
<proteinExistence type="predicted"/>
<feature type="compositionally biased region" description="Polar residues" evidence="3">
    <location>
        <begin position="510"/>
        <end position="519"/>
    </location>
</feature>
<feature type="region of interest" description="Disordered" evidence="3">
    <location>
        <begin position="510"/>
        <end position="537"/>
    </location>
</feature>
<dbReference type="CDD" id="cd16906">
    <property type="entry name" value="YEATS_AF-9_like"/>
    <property type="match status" value="1"/>
</dbReference>
<dbReference type="GO" id="GO:0006355">
    <property type="term" value="P:regulation of DNA-templated transcription"/>
    <property type="evidence" value="ECO:0007669"/>
    <property type="project" value="InterPro"/>
</dbReference>
<feature type="compositionally biased region" description="Basic and acidic residues" evidence="3">
    <location>
        <begin position="287"/>
        <end position="362"/>
    </location>
</feature>
<feature type="compositionally biased region" description="Low complexity" evidence="3">
    <location>
        <begin position="431"/>
        <end position="448"/>
    </location>
</feature>
<feature type="region of interest" description="Disordered" evidence="3">
    <location>
        <begin position="147"/>
        <end position="186"/>
    </location>
</feature>
<name>A0A914C7D1_9BILA</name>
<evidence type="ECO:0000256" key="2">
    <source>
        <dbReference type="PROSITE-ProRule" id="PRU00376"/>
    </source>
</evidence>
<dbReference type="GO" id="GO:0005634">
    <property type="term" value="C:nucleus"/>
    <property type="evidence" value="ECO:0007669"/>
    <property type="project" value="UniProtKB-SubCell"/>
</dbReference>
<dbReference type="InterPro" id="IPR005033">
    <property type="entry name" value="YEATS"/>
</dbReference>
<dbReference type="Proteomes" id="UP000887540">
    <property type="component" value="Unplaced"/>
</dbReference>
<keyword evidence="5" id="KW-1185">Reference proteome</keyword>
<feature type="domain" description="YEATS" evidence="4">
    <location>
        <begin position="11"/>
        <end position="147"/>
    </location>
</feature>
<dbReference type="PROSITE" id="PS51037">
    <property type="entry name" value="YEATS"/>
    <property type="match status" value="1"/>
</dbReference>
<protein>
    <submittedName>
        <fullName evidence="6">AF-9 ANC1 homology domain-containing protein</fullName>
    </submittedName>
</protein>
<evidence type="ECO:0000259" key="4">
    <source>
        <dbReference type="PROSITE" id="PS51037"/>
    </source>
</evidence>
<feature type="compositionally biased region" description="Basic and acidic residues" evidence="3">
    <location>
        <begin position="401"/>
        <end position="415"/>
    </location>
</feature>
<dbReference type="PANTHER" id="PTHR23195">
    <property type="entry name" value="YEATS DOMAIN"/>
    <property type="match status" value="1"/>
</dbReference>
<dbReference type="InterPro" id="IPR055129">
    <property type="entry name" value="YEATS_dom"/>
</dbReference>
<evidence type="ECO:0000256" key="3">
    <source>
        <dbReference type="SAM" id="MobiDB-lite"/>
    </source>
</evidence>
<feature type="compositionally biased region" description="Basic and acidic residues" evidence="3">
    <location>
        <begin position="202"/>
        <end position="218"/>
    </location>
</feature>